<evidence type="ECO:0000313" key="17">
    <source>
        <dbReference type="Proteomes" id="UP000193450"/>
    </source>
</evidence>
<comment type="similarity">
    <text evidence="11 12">Belongs to the TonB-dependent receptor family.</text>
</comment>
<sequence length="825" mass="90565">MRNLNTALAAAIALTSISYTGLAQAQVSEFATVEEIIVTANRRQEMLQDVPMSIAAFNENFFKDAGITDFKDLENYAASLKIVSQSSSRDTSIRIRGIGSTGTNAGIDPSVGVFIDGIYQGRAGMSLGDFMDIERVEVLRGPQGTLYGKNTAAGAISVISKAPVGEFEGAAEVVVGNYDALETRGMINIPFDDNGSAMRVSAYKVERDGFDDNIAPGADQQELNDADKWGIKARALLETDDLGSFTLSVDKSKDDSVCCAPDVIGYEGTSGLNLPFSSLAAATGEPLPAVDEFDRKLYADAPYTNNVEVEGIALEWVKDLDNDFILTWINAYRTYDSYSEFDSDFSAYNGGIGATEVDHEQQSSEFRIASPEGETVDYQVGVYYYYSDMETIGTISMLGDTEAAAQITNSPLIGYFNWPDLGYPPSFIYPSAFLPNNSFFDANGEVTNIDTNTHETTNYAAFGQATWNITDELSTTLGLRYTYERKEREGSQITTPVPPRDAPPFGPDIFVDESRSKENVSPTITVRYFTDDRVMYYGSISRGFKSGGFNQQRTASGVEGEFDDETSTNYELGWKGTFLDGGLQFNGSLYYVDYEDFQSQTFDGTSINVRNAGNLTSYGLEMELQYVPTVNLSLGGSLGYNKAEYDEFDDGECTADNKGLAYQDQFNNWQVPADITAPYPLNLLAALNGDDLPPQFAGQAVCENDLGGEELDNAPELTLSTFAQYENVAEILGGNMYFARLEYIYTDSYYLAQDLDPNLENDATNIFNLRMGIKDITGAWEATLWARNLTDEEQLLSGLDIPVYSGYVGFNAPPRTYGASLRYNF</sequence>
<dbReference type="Pfam" id="PF00593">
    <property type="entry name" value="TonB_dep_Rec_b-barrel"/>
    <property type="match status" value="1"/>
</dbReference>
<keyword evidence="5 11" id="KW-0812">Transmembrane</keyword>
<evidence type="ECO:0000259" key="14">
    <source>
        <dbReference type="Pfam" id="PF00593"/>
    </source>
</evidence>
<dbReference type="SUPFAM" id="SSF56935">
    <property type="entry name" value="Porins"/>
    <property type="match status" value="1"/>
</dbReference>
<evidence type="ECO:0000256" key="13">
    <source>
        <dbReference type="SAM" id="SignalP"/>
    </source>
</evidence>
<evidence type="ECO:0000256" key="8">
    <source>
        <dbReference type="ARBA" id="ARBA00023077"/>
    </source>
</evidence>
<name>A0A1X9NHI4_9GAMM</name>
<evidence type="ECO:0000256" key="7">
    <source>
        <dbReference type="ARBA" id="ARBA00023065"/>
    </source>
</evidence>
<evidence type="ECO:0000256" key="1">
    <source>
        <dbReference type="ARBA" id="ARBA00004571"/>
    </source>
</evidence>
<proteinExistence type="inferred from homology"/>
<dbReference type="InterPro" id="IPR039426">
    <property type="entry name" value="TonB-dep_rcpt-like"/>
</dbReference>
<keyword evidence="6" id="KW-0408">Iron</keyword>
<keyword evidence="13" id="KW-0732">Signal</keyword>
<keyword evidence="17" id="KW-1185">Reference proteome</keyword>
<evidence type="ECO:0000256" key="12">
    <source>
        <dbReference type="RuleBase" id="RU003357"/>
    </source>
</evidence>
<comment type="subcellular location">
    <subcellularLocation>
        <location evidence="1 11">Cell outer membrane</location>
        <topology evidence="1 11">Multi-pass membrane protein</topology>
    </subcellularLocation>
</comment>
<dbReference type="Gene3D" id="2.40.170.20">
    <property type="entry name" value="TonB-dependent receptor, beta-barrel domain"/>
    <property type="match status" value="2"/>
</dbReference>
<dbReference type="GO" id="GO:0006826">
    <property type="term" value="P:iron ion transport"/>
    <property type="evidence" value="ECO:0007669"/>
    <property type="project" value="UniProtKB-KW"/>
</dbReference>
<dbReference type="GO" id="GO:0009279">
    <property type="term" value="C:cell outer membrane"/>
    <property type="evidence" value="ECO:0007669"/>
    <property type="project" value="UniProtKB-SubCell"/>
</dbReference>
<feature type="domain" description="TonB-dependent receptor plug" evidence="15">
    <location>
        <begin position="47"/>
        <end position="155"/>
    </location>
</feature>
<keyword evidence="3 11" id="KW-1134">Transmembrane beta strand</keyword>
<keyword evidence="4" id="KW-0410">Iron transport</keyword>
<dbReference type="AlphaFoldDB" id="A0A1X9NHI4"/>
<dbReference type="PROSITE" id="PS52016">
    <property type="entry name" value="TONB_DEPENDENT_REC_3"/>
    <property type="match status" value="1"/>
</dbReference>
<keyword evidence="8 12" id="KW-0798">TonB box</keyword>
<keyword evidence="2 11" id="KW-0813">Transport</keyword>
<protein>
    <recommendedName>
        <fullName evidence="18">TonB-dependent receptor</fullName>
    </recommendedName>
</protein>
<dbReference type="KEGG" id="osg:BST96_04530"/>
<dbReference type="PANTHER" id="PTHR32552:SF81">
    <property type="entry name" value="TONB-DEPENDENT OUTER MEMBRANE RECEPTOR"/>
    <property type="match status" value="1"/>
</dbReference>
<dbReference type="PANTHER" id="PTHR32552">
    <property type="entry name" value="FERRICHROME IRON RECEPTOR-RELATED"/>
    <property type="match status" value="1"/>
</dbReference>
<dbReference type="Pfam" id="PF07715">
    <property type="entry name" value="Plug"/>
    <property type="match status" value="1"/>
</dbReference>
<evidence type="ECO:0000256" key="3">
    <source>
        <dbReference type="ARBA" id="ARBA00022452"/>
    </source>
</evidence>
<keyword evidence="10 11" id="KW-0998">Cell outer membrane</keyword>
<evidence type="ECO:0000313" key="16">
    <source>
        <dbReference type="EMBL" id="ARN73443.1"/>
    </source>
</evidence>
<evidence type="ECO:0000256" key="9">
    <source>
        <dbReference type="ARBA" id="ARBA00023136"/>
    </source>
</evidence>
<dbReference type="Proteomes" id="UP000193450">
    <property type="component" value="Chromosome"/>
</dbReference>
<dbReference type="OrthoDB" id="7051185at2"/>
<evidence type="ECO:0000256" key="5">
    <source>
        <dbReference type="ARBA" id="ARBA00022692"/>
    </source>
</evidence>
<evidence type="ECO:0000259" key="15">
    <source>
        <dbReference type="Pfam" id="PF07715"/>
    </source>
</evidence>
<feature type="signal peptide" evidence="13">
    <location>
        <begin position="1"/>
        <end position="25"/>
    </location>
</feature>
<evidence type="ECO:0000256" key="11">
    <source>
        <dbReference type="PROSITE-ProRule" id="PRU01360"/>
    </source>
</evidence>
<dbReference type="EMBL" id="CP019343">
    <property type="protein sequence ID" value="ARN73443.1"/>
    <property type="molecule type" value="Genomic_DNA"/>
</dbReference>
<evidence type="ECO:0000256" key="4">
    <source>
        <dbReference type="ARBA" id="ARBA00022496"/>
    </source>
</evidence>
<dbReference type="InterPro" id="IPR000531">
    <property type="entry name" value="Beta-barrel_TonB"/>
</dbReference>
<organism evidence="16 17">
    <name type="scientific">Oceanicoccus sagamiensis</name>
    <dbReference type="NCBI Taxonomy" id="716816"/>
    <lineage>
        <taxon>Bacteria</taxon>
        <taxon>Pseudomonadati</taxon>
        <taxon>Pseudomonadota</taxon>
        <taxon>Gammaproteobacteria</taxon>
        <taxon>Cellvibrionales</taxon>
        <taxon>Spongiibacteraceae</taxon>
        <taxon>Oceanicoccus</taxon>
    </lineage>
</organism>
<evidence type="ECO:0000256" key="10">
    <source>
        <dbReference type="ARBA" id="ARBA00023237"/>
    </source>
</evidence>
<evidence type="ECO:0000256" key="2">
    <source>
        <dbReference type="ARBA" id="ARBA00022448"/>
    </source>
</evidence>
<dbReference type="InterPro" id="IPR036942">
    <property type="entry name" value="Beta-barrel_TonB_sf"/>
</dbReference>
<dbReference type="InterPro" id="IPR012910">
    <property type="entry name" value="Plug_dom"/>
</dbReference>
<keyword evidence="7" id="KW-0406">Ion transport</keyword>
<dbReference type="STRING" id="716816.BST96_04530"/>
<evidence type="ECO:0008006" key="18">
    <source>
        <dbReference type="Google" id="ProtNLM"/>
    </source>
</evidence>
<keyword evidence="9 11" id="KW-0472">Membrane</keyword>
<feature type="chain" id="PRO_5013390373" description="TonB-dependent receptor" evidence="13">
    <location>
        <begin position="26"/>
        <end position="825"/>
    </location>
</feature>
<evidence type="ECO:0000256" key="6">
    <source>
        <dbReference type="ARBA" id="ARBA00023004"/>
    </source>
</evidence>
<gene>
    <name evidence="16" type="ORF">BST96_04530</name>
</gene>
<dbReference type="RefSeq" id="WP_085757556.1">
    <property type="nucleotide sequence ID" value="NZ_CP019343.1"/>
</dbReference>
<accession>A0A1X9NHI4</accession>
<feature type="domain" description="TonB-dependent receptor-like beta-barrel" evidence="14">
    <location>
        <begin position="291"/>
        <end position="789"/>
    </location>
</feature>
<reference evidence="16 17" key="1">
    <citation type="submission" date="2016-11" db="EMBL/GenBank/DDBJ databases">
        <title>Trade-off between light-utilization and light-protection in marine flavobacteria.</title>
        <authorList>
            <person name="Kumagai Y."/>
        </authorList>
    </citation>
    <scope>NUCLEOTIDE SEQUENCE [LARGE SCALE GENOMIC DNA]</scope>
    <source>
        <strain evidence="16 17">NBRC 107125</strain>
    </source>
</reference>